<reference evidence="2" key="1">
    <citation type="journal article" date="2019" name="BMC Genomics">
        <title>A new reference genome for Sorghum bicolor reveals high levels of sequence similarity between sweet and grain genotypes: implications for the genetics of sugar metabolism.</title>
        <authorList>
            <person name="Cooper E.A."/>
            <person name="Brenton Z.W."/>
            <person name="Flinn B.S."/>
            <person name="Jenkins J."/>
            <person name="Shu S."/>
            <person name="Flowers D."/>
            <person name="Luo F."/>
            <person name="Wang Y."/>
            <person name="Xia P."/>
            <person name="Barry K."/>
            <person name="Daum C."/>
            <person name="Lipzen A."/>
            <person name="Yoshinaga Y."/>
            <person name="Schmutz J."/>
            <person name="Saski C."/>
            <person name="Vermerris W."/>
            <person name="Kresovich S."/>
        </authorList>
    </citation>
    <scope>NUCLEOTIDE SEQUENCE</scope>
</reference>
<evidence type="ECO:0000313" key="2">
    <source>
        <dbReference type="EMBL" id="KAG0513645.1"/>
    </source>
</evidence>
<feature type="region of interest" description="Disordered" evidence="1">
    <location>
        <begin position="136"/>
        <end position="161"/>
    </location>
</feature>
<organism evidence="2 3">
    <name type="scientific">Sorghum bicolor</name>
    <name type="common">Sorghum</name>
    <name type="synonym">Sorghum vulgare</name>
    <dbReference type="NCBI Taxonomy" id="4558"/>
    <lineage>
        <taxon>Eukaryota</taxon>
        <taxon>Viridiplantae</taxon>
        <taxon>Streptophyta</taxon>
        <taxon>Embryophyta</taxon>
        <taxon>Tracheophyta</taxon>
        <taxon>Spermatophyta</taxon>
        <taxon>Magnoliopsida</taxon>
        <taxon>Liliopsida</taxon>
        <taxon>Poales</taxon>
        <taxon>Poaceae</taxon>
        <taxon>PACMAD clade</taxon>
        <taxon>Panicoideae</taxon>
        <taxon>Andropogonodae</taxon>
        <taxon>Andropogoneae</taxon>
        <taxon>Sorghinae</taxon>
        <taxon>Sorghum</taxon>
    </lineage>
</organism>
<dbReference type="AlphaFoldDB" id="A0A921Q3C2"/>
<accession>A0A921Q3C2</accession>
<feature type="compositionally biased region" description="Low complexity" evidence="1">
    <location>
        <begin position="148"/>
        <end position="161"/>
    </location>
</feature>
<feature type="region of interest" description="Disordered" evidence="1">
    <location>
        <begin position="91"/>
        <end position="124"/>
    </location>
</feature>
<reference evidence="2" key="2">
    <citation type="submission" date="2020-10" db="EMBL/GenBank/DDBJ databases">
        <authorList>
            <person name="Cooper E.A."/>
            <person name="Brenton Z.W."/>
            <person name="Flinn B.S."/>
            <person name="Jenkins J."/>
            <person name="Shu S."/>
            <person name="Flowers D."/>
            <person name="Luo F."/>
            <person name="Wang Y."/>
            <person name="Xia P."/>
            <person name="Barry K."/>
            <person name="Daum C."/>
            <person name="Lipzen A."/>
            <person name="Yoshinaga Y."/>
            <person name="Schmutz J."/>
            <person name="Saski C."/>
            <person name="Vermerris W."/>
            <person name="Kresovich S."/>
        </authorList>
    </citation>
    <scope>NUCLEOTIDE SEQUENCE</scope>
</reference>
<protein>
    <submittedName>
        <fullName evidence="2">Uncharacterized protein</fullName>
    </submittedName>
</protein>
<name>A0A921Q3C2_SORBI</name>
<evidence type="ECO:0000313" key="3">
    <source>
        <dbReference type="Proteomes" id="UP000807115"/>
    </source>
</evidence>
<evidence type="ECO:0000256" key="1">
    <source>
        <dbReference type="SAM" id="MobiDB-lite"/>
    </source>
</evidence>
<dbReference type="Proteomes" id="UP000807115">
    <property type="component" value="Chromosome 10"/>
</dbReference>
<proteinExistence type="predicted"/>
<sequence length="161" mass="16915">MLQSCPVVLDTDTRAPQNSGPTAIHVHGSKGVLRPTPNPTARVQPPSPLSGSGPSLVPALVRETPRGGACHQRPLRHGPRHEVHLICHLPHRTLPRPASPLQSRRPRATSPRVAGLPSPRTQRLVERSRWSVAAAAPVGRGEEEVHEAAVGSVAAAAGGSP</sequence>
<comment type="caution">
    <text evidence="2">The sequence shown here is derived from an EMBL/GenBank/DDBJ whole genome shotgun (WGS) entry which is preliminary data.</text>
</comment>
<feature type="region of interest" description="Disordered" evidence="1">
    <location>
        <begin position="1"/>
        <end position="53"/>
    </location>
</feature>
<dbReference type="EMBL" id="CM027689">
    <property type="protein sequence ID" value="KAG0513645.1"/>
    <property type="molecule type" value="Genomic_DNA"/>
</dbReference>
<gene>
    <name evidence="2" type="ORF">BDA96_10G120100</name>
</gene>